<dbReference type="Gene3D" id="1.25.40.20">
    <property type="entry name" value="Ankyrin repeat-containing domain"/>
    <property type="match status" value="1"/>
</dbReference>
<comment type="caution">
    <text evidence="3">The sequence shown here is derived from an EMBL/GenBank/DDBJ whole genome shotgun (WGS) entry which is preliminary data.</text>
</comment>
<dbReference type="GO" id="GO:0005886">
    <property type="term" value="C:plasma membrane"/>
    <property type="evidence" value="ECO:0007669"/>
    <property type="project" value="UniProtKB-SubCell"/>
</dbReference>
<name>A0A2K3LDP2_TRIPR</name>
<dbReference type="AlphaFoldDB" id="A0A2K3LDP2"/>
<dbReference type="ExpressionAtlas" id="A0A2K3LDP2">
    <property type="expression patterns" value="baseline"/>
</dbReference>
<evidence type="ECO:0000256" key="2">
    <source>
        <dbReference type="PROSITE-ProRule" id="PRU00023"/>
    </source>
</evidence>
<dbReference type="SUPFAM" id="SSF48403">
    <property type="entry name" value="Ankyrin repeat"/>
    <property type="match status" value="1"/>
</dbReference>
<sequence>MINDETGMAMFSTSTSGRTILHVAVIAGHKEIVKNLLKLKRKDELVKMQDNRGYTALALVAELSGNTDIAKCMVEMKGGELIGQDLLSMKNNDGEIPILLAAAKGHKEMTSYLFTKTELKDMTHDNFHNGVLLLTRCINAEIFDVALSLLQLFPDLPLAHKSKSDGVQPLYALARMSSMFRSGSRYGLIQQFLYK</sequence>
<comment type="subcellular location">
    <subcellularLocation>
        <location evidence="1">Cell membrane</location>
        <topology evidence="1">Peripheral membrane protein</topology>
        <orientation evidence="1">Cytoplasmic side</orientation>
    </subcellularLocation>
</comment>
<dbReference type="PROSITE" id="PS50297">
    <property type="entry name" value="ANK_REP_REGION"/>
    <property type="match status" value="1"/>
</dbReference>
<dbReference type="PROSITE" id="PS50088">
    <property type="entry name" value="ANK_REPEAT"/>
    <property type="match status" value="1"/>
</dbReference>
<dbReference type="Pfam" id="PF12796">
    <property type="entry name" value="Ank_2"/>
    <property type="match status" value="1"/>
</dbReference>
<dbReference type="STRING" id="57577.A0A2K3LDP2"/>
<keyword evidence="2" id="KW-0040">ANK repeat</keyword>
<dbReference type="EMBL" id="ASHM01031075">
    <property type="protein sequence ID" value="PNX76669.1"/>
    <property type="molecule type" value="Genomic_DNA"/>
</dbReference>
<accession>A0A2K3LDP2</accession>
<dbReference type="PANTHER" id="PTHR24121">
    <property type="entry name" value="NO MECHANORECEPTOR POTENTIAL C, ISOFORM D-RELATED"/>
    <property type="match status" value="1"/>
</dbReference>
<evidence type="ECO:0000313" key="3">
    <source>
        <dbReference type="EMBL" id="PNX76669.1"/>
    </source>
</evidence>
<feature type="repeat" description="ANK" evidence="2">
    <location>
        <begin position="16"/>
        <end position="38"/>
    </location>
</feature>
<evidence type="ECO:0000256" key="1">
    <source>
        <dbReference type="ARBA" id="ARBA00004413"/>
    </source>
</evidence>
<feature type="non-terminal residue" evidence="3">
    <location>
        <position position="195"/>
    </location>
</feature>
<gene>
    <name evidence="3" type="ORF">L195_g032625</name>
</gene>
<organism evidence="3 4">
    <name type="scientific">Trifolium pratense</name>
    <name type="common">Red clover</name>
    <dbReference type="NCBI Taxonomy" id="57577"/>
    <lineage>
        <taxon>Eukaryota</taxon>
        <taxon>Viridiplantae</taxon>
        <taxon>Streptophyta</taxon>
        <taxon>Embryophyta</taxon>
        <taxon>Tracheophyta</taxon>
        <taxon>Spermatophyta</taxon>
        <taxon>Magnoliopsida</taxon>
        <taxon>eudicotyledons</taxon>
        <taxon>Gunneridae</taxon>
        <taxon>Pentapetalae</taxon>
        <taxon>rosids</taxon>
        <taxon>fabids</taxon>
        <taxon>Fabales</taxon>
        <taxon>Fabaceae</taxon>
        <taxon>Papilionoideae</taxon>
        <taxon>50 kb inversion clade</taxon>
        <taxon>NPAAA clade</taxon>
        <taxon>Hologalegina</taxon>
        <taxon>IRL clade</taxon>
        <taxon>Trifolieae</taxon>
        <taxon>Trifolium</taxon>
    </lineage>
</organism>
<evidence type="ECO:0000313" key="4">
    <source>
        <dbReference type="Proteomes" id="UP000236291"/>
    </source>
</evidence>
<dbReference type="PANTHER" id="PTHR24121:SF21">
    <property type="entry name" value="ANKYRIN REPEAT FAMILY PROTEIN"/>
    <property type="match status" value="1"/>
</dbReference>
<reference evidence="3 4" key="2">
    <citation type="journal article" date="2017" name="Front. Plant Sci.">
        <title>Gene Classification and Mining of Molecular Markers Useful in Red Clover (Trifolium pratense) Breeding.</title>
        <authorList>
            <person name="Istvanek J."/>
            <person name="Dluhosova J."/>
            <person name="Dluhos P."/>
            <person name="Patkova L."/>
            <person name="Nedelnik J."/>
            <person name="Repkova J."/>
        </authorList>
    </citation>
    <scope>NUCLEOTIDE SEQUENCE [LARGE SCALE GENOMIC DNA]</scope>
    <source>
        <strain evidence="4">cv. Tatra</strain>
        <tissue evidence="3">Young leaves</tissue>
    </source>
</reference>
<reference evidence="3 4" key="1">
    <citation type="journal article" date="2014" name="Am. J. Bot.">
        <title>Genome assembly and annotation for red clover (Trifolium pratense; Fabaceae).</title>
        <authorList>
            <person name="Istvanek J."/>
            <person name="Jaros M."/>
            <person name="Krenek A."/>
            <person name="Repkova J."/>
        </authorList>
    </citation>
    <scope>NUCLEOTIDE SEQUENCE [LARGE SCALE GENOMIC DNA]</scope>
    <source>
        <strain evidence="4">cv. Tatra</strain>
        <tissue evidence="3">Young leaves</tissue>
    </source>
</reference>
<dbReference type="Proteomes" id="UP000236291">
    <property type="component" value="Unassembled WGS sequence"/>
</dbReference>
<dbReference type="InterPro" id="IPR002110">
    <property type="entry name" value="Ankyrin_rpt"/>
</dbReference>
<proteinExistence type="predicted"/>
<dbReference type="SMART" id="SM00248">
    <property type="entry name" value="ANK"/>
    <property type="match status" value="3"/>
</dbReference>
<dbReference type="InterPro" id="IPR036770">
    <property type="entry name" value="Ankyrin_rpt-contain_sf"/>
</dbReference>
<protein>
    <submittedName>
        <fullName evidence="3">Ankyrin repeat-containing protein</fullName>
    </submittedName>
</protein>